<name>A0ABT0JS63_9ACTN</name>
<dbReference type="Proteomes" id="UP001201873">
    <property type="component" value="Unassembled WGS sequence"/>
</dbReference>
<dbReference type="InterPro" id="IPR052526">
    <property type="entry name" value="HTH-type_Bedaq_tolerance"/>
</dbReference>
<comment type="caution">
    <text evidence="2">The sequence shown here is derived from an EMBL/GenBank/DDBJ whole genome shotgun (WGS) entry which is preliminary data.</text>
</comment>
<dbReference type="PANTHER" id="PTHR39515">
    <property type="entry name" value="CONSERVED PROTEIN"/>
    <property type="match status" value="1"/>
</dbReference>
<organism evidence="2 3">
    <name type="scientific">Frankia umida</name>
    <dbReference type="NCBI Taxonomy" id="573489"/>
    <lineage>
        <taxon>Bacteria</taxon>
        <taxon>Bacillati</taxon>
        <taxon>Actinomycetota</taxon>
        <taxon>Actinomycetes</taxon>
        <taxon>Frankiales</taxon>
        <taxon>Frankiaceae</taxon>
        <taxon>Frankia</taxon>
    </lineage>
</organism>
<sequence>MLLTRHHILPASNHRPGQRTLERSAYLLLSRIEVEGPMTLAQLAEAFSLDVSTVNRQTAAMVQAGLVDRIPDPDGGIARKLAITPEGGQRLHADRDFVLGALAKILTEWPGGDLRLLADVLSRFNLTCEREYDYVWPRPAPTPTPVPEH</sequence>
<dbReference type="SUPFAM" id="SSF46785">
    <property type="entry name" value="Winged helix' DNA-binding domain"/>
    <property type="match status" value="1"/>
</dbReference>
<dbReference type="InterPro" id="IPR036388">
    <property type="entry name" value="WH-like_DNA-bd_sf"/>
</dbReference>
<evidence type="ECO:0000313" key="3">
    <source>
        <dbReference type="Proteomes" id="UP001201873"/>
    </source>
</evidence>
<protein>
    <submittedName>
        <fullName evidence="2">MarR family transcriptional regulator</fullName>
    </submittedName>
</protein>
<feature type="domain" description="HTH marR-type" evidence="1">
    <location>
        <begin position="14"/>
        <end position="114"/>
    </location>
</feature>
<proteinExistence type="predicted"/>
<reference evidence="2 3" key="1">
    <citation type="submission" date="2022-04" db="EMBL/GenBank/DDBJ databases">
        <title>Genome diversity in the genus Frankia.</title>
        <authorList>
            <person name="Carlos-Shanley C."/>
            <person name="Hahn D."/>
        </authorList>
    </citation>
    <scope>NUCLEOTIDE SEQUENCE [LARGE SCALE GENOMIC DNA]</scope>
    <source>
        <strain evidence="2 3">Ag45/Mut15</strain>
    </source>
</reference>
<gene>
    <name evidence="2" type="ORF">MXD59_00925</name>
</gene>
<dbReference type="InterPro" id="IPR000835">
    <property type="entry name" value="HTH_MarR-typ"/>
</dbReference>
<dbReference type="RefSeq" id="WP_248823224.1">
    <property type="nucleotide sequence ID" value="NZ_JALKFT010000001.1"/>
</dbReference>
<evidence type="ECO:0000313" key="2">
    <source>
        <dbReference type="EMBL" id="MCK9874358.1"/>
    </source>
</evidence>
<keyword evidence="3" id="KW-1185">Reference proteome</keyword>
<dbReference type="Gene3D" id="1.10.10.10">
    <property type="entry name" value="Winged helix-like DNA-binding domain superfamily/Winged helix DNA-binding domain"/>
    <property type="match status" value="1"/>
</dbReference>
<dbReference type="PANTHER" id="PTHR39515:SF2">
    <property type="entry name" value="HTH-TYPE TRANSCRIPTIONAL REGULATOR RV0880"/>
    <property type="match status" value="1"/>
</dbReference>
<dbReference type="SMART" id="SM00347">
    <property type="entry name" value="HTH_MARR"/>
    <property type="match status" value="1"/>
</dbReference>
<dbReference type="EMBL" id="JALKFT010000001">
    <property type="protein sequence ID" value="MCK9874358.1"/>
    <property type="molecule type" value="Genomic_DNA"/>
</dbReference>
<evidence type="ECO:0000259" key="1">
    <source>
        <dbReference type="SMART" id="SM00347"/>
    </source>
</evidence>
<dbReference type="InterPro" id="IPR036390">
    <property type="entry name" value="WH_DNA-bd_sf"/>
</dbReference>
<dbReference type="Pfam" id="PF01047">
    <property type="entry name" value="MarR"/>
    <property type="match status" value="1"/>
</dbReference>
<accession>A0ABT0JS63</accession>